<reference evidence="2 3" key="1">
    <citation type="submission" date="2019-12" db="EMBL/GenBank/DDBJ databases">
        <title>The draft genomic sequence of strain Chitinophaga oryziterrae JCM 16595.</title>
        <authorList>
            <person name="Zhang X."/>
        </authorList>
    </citation>
    <scope>NUCLEOTIDE SEQUENCE [LARGE SCALE GENOMIC DNA]</scope>
    <source>
        <strain evidence="2 3">JCM 16595</strain>
    </source>
</reference>
<gene>
    <name evidence="2" type="ORF">GO495_06730</name>
</gene>
<evidence type="ECO:0000313" key="2">
    <source>
        <dbReference type="EMBL" id="MVT40270.1"/>
    </source>
</evidence>
<feature type="signal peptide" evidence="1">
    <location>
        <begin position="1"/>
        <end position="22"/>
    </location>
</feature>
<keyword evidence="3" id="KW-1185">Reference proteome</keyword>
<dbReference type="Proteomes" id="UP000468388">
    <property type="component" value="Unassembled WGS sequence"/>
</dbReference>
<sequence length="84" mass="8817">MKISKIVMGVGALTLAAVGAFASNANFRLNTYWYHPTTTTCASTLISFTCNTTATAACIGPVDAPSENKQLFLTSGCLTALKRP</sequence>
<organism evidence="2 3">
    <name type="scientific">Chitinophaga oryziterrae</name>
    <dbReference type="NCBI Taxonomy" id="1031224"/>
    <lineage>
        <taxon>Bacteria</taxon>
        <taxon>Pseudomonadati</taxon>
        <taxon>Bacteroidota</taxon>
        <taxon>Chitinophagia</taxon>
        <taxon>Chitinophagales</taxon>
        <taxon>Chitinophagaceae</taxon>
        <taxon>Chitinophaga</taxon>
    </lineage>
</organism>
<evidence type="ECO:0008006" key="4">
    <source>
        <dbReference type="Google" id="ProtNLM"/>
    </source>
</evidence>
<dbReference type="AlphaFoldDB" id="A0A6N8J517"/>
<keyword evidence="1" id="KW-0732">Signal</keyword>
<evidence type="ECO:0000256" key="1">
    <source>
        <dbReference type="SAM" id="SignalP"/>
    </source>
</evidence>
<accession>A0A6N8J517</accession>
<dbReference type="RefSeq" id="WP_157298897.1">
    <property type="nucleotide sequence ID" value="NZ_BAAAZB010000005.1"/>
</dbReference>
<dbReference type="EMBL" id="WRXO01000001">
    <property type="protein sequence ID" value="MVT40270.1"/>
    <property type="molecule type" value="Genomic_DNA"/>
</dbReference>
<evidence type="ECO:0000313" key="3">
    <source>
        <dbReference type="Proteomes" id="UP000468388"/>
    </source>
</evidence>
<name>A0A6N8J517_9BACT</name>
<comment type="caution">
    <text evidence="2">The sequence shown here is derived from an EMBL/GenBank/DDBJ whole genome shotgun (WGS) entry which is preliminary data.</text>
</comment>
<proteinExistence type="predicted"/>
<feature type="chain" id="PRO_5026669108" description="Secreted protein" evidence="1">
    <location>
        <begin position="23"/>
        <end position="84"/>
    </location>
</feature>
<protein>
    <recommendedName>
        <fullName evidence="4">Secreted protein</fullName>
    </recommendedName>
</protein>